<protein>
    <recommendedName>
        <fullName evidence="7">Subtilisin inhibitor domain-containing protein</fullName>
    </recommendedName>
</protein>
<evidence type="ECO:0000313" key="9">
    <source>
        <dbReference type="Proteomes" id="UP000179642"/>
    </source>
</evidence>
<dbReference type="AlphaFoldDB" id="A0A1S2QJT2"/>
<dbReference type="GO" id="GO:0004867">
    <property type="term" value="F:serine-type endopeptidase inhibitor activity"/>
    <property type="evidence" value="ECO:0007669"/>
    <property type="project" value="UniProtKB-KW"/>
</dbReference>
<sequence length="170" mass="17461">MVFLSQRGAARVLLRHGRRDGAHTALAVSSLTAVSALVSLAAVPAVAAPAGPPPVRPEDRAGEHLTVAVAHTGSGKDGTYELFCHPDGGSHPDPAGTCRALDGTTEWGRDPFAPVPPGSVCTMIYGGPATAHVTGTWAGRPVDAVYDRSNGCEIGRWDRMVPLLPGLGPA</sequence>
<feature type="domain" description="Subtilisin inhibitor" evidence="7">
    <location>
        <begin position="65"/>
        <end position="144"/>
    </location>
</feature>
<proteinExistence type="inferred from homology"/>
<evidence type="ECO:0000256" key="3">
    <source>
        <dbReference type="ARBA" id="ARBA00022525"/>
    </source>
</evidence>
<keyword evidence="3" id="KW-0964">Secreted</keyword>
<dbReference type="SUPFAM" id="SSF55399">
    <property type="entry name" value="Subtilisin inhibitor"/>
    <property type="match status" value="1"/>
</dbReference>
<accession>A0A1S2QJT2</accession>
<dbReference type="RefSeq" id="WP_071380626.1">
    <property type="nucleotide sequence ID" value="NZ_MLYO01000018.1"/>
</dbReference>
<evidence type="ECO:0000313" key="8">
    <source>
        <dbReference type="EMBL" id="OIK05861.1"/>
    </source>
</evidence>
<evidence type="ECO:0000256" key="1">
    <source>
        <dbReference type="ARBA" id="ARBA00004613"/>
    </source>
</evidence>
<comment type="subcellular location">
    <subcellularLocation>
        <location evidence="1">Secreted</location>
    </subcellularLocation>
</comment>
<keyword evidence="9" id="KW-1185">Reference proteome</keyword>
<evidence type="ECO:0000256" key="6">
    <source>
        <dbReference type="ARBA" id="ARBA00023157"/>
    </source>
</evidence>
<dbReference type="OrthoDB" id="3427327at2"/>
<dbReference type="InterPro" id="IPR023549">
    <property type="entry name" value="Subtilisin_inhibitor"/>
</dbReference>
<reference evidence="8 9" key="1">
    <citation type="submission" date="2016-10" db="EMBL/GenBank/DDBJ databases">
        <title>Genome sequence of Streptomyces sp. MUSC 1.</title>
        <authorList>
            <person name="Lee L.-H."/>
            <person name="Ser H.-L."/>
            <person name="Law J.W.-F."/>
        </authorList>
    </citation>
    <scope>NUCLEOTIDE SEQUENCE [LARGE SCALE GENOMIC DNA]</scope>
    <source>
        <strain evidence="8 9">MUSC 1</strain>
    </source>
</reference>
<comment type="similarity">
    <text evidence="2">Belongs to the protease inhibitor I16 (SSI) family.</text>
</comment>
<dbReference type="Pfam" id="PF00720">
    <property type="entry name" value="SSI"/>
    <property type="match status" value="1"/>
</dbReference>
<name>A0A1S2QJT2_9ACTN</name>
<dbReference type="EMBL" id="MLYO01000018">
    <property type="protein sequence ID" value="OIK05861.1"/>
    <property type="molecule type" value="Genomic_DNA"/>
</dbReference>
<keyword evidence="5" id="KW-0722">Serine protease inhibitor</keyword>
<comment type="caution">
    <text evidence="8">The sequence shown here is derived from an EMBL/GenBank/DDBJ whole genome shotgun (WGS) entry which is preliminary data.</text>
</comment>
<evidence type="ECO:0000256" key="5">
    <source>
        <dbReference type="ARBA" id="ARBA00022900"/>
    </source>
</evidence>
<keyword evidence="6" id="KW-1015">Disulfide bond</keyword>
<evidence type="ECO:0000259" key="7">
    <source>
        <dbReference type="Pfam" id="PF00720"/>
    </source>
</evidence>
<dbReference type="GO" id="GO:0005576">
    <property type="term" value="C:extracellular region"/>
    <property type="evidence" value="ECO:0007669"/>
    <property type="project" value="UniProtKB-SubCell"/>
</dbReference>
<keyword evidence="4" id="KW-0646">Protease inhibitor</keyword>
<dbReference type="Proteomes" id="UP000179642">
    <property type="component" value="Unassembled WGS sequence"/>
</dbReference>
<evidence type="ECO:0000256" key="2">
    <source>
        <dbReference type="ARBA" id="ARBA00010472"/>
    </source>
</evidence>
<dbReference type="InterPro" id="IPR036819">
    <property type="entry name" value="Subtilisin_inhibitor-like_sf"/>
</dbReference>
<dbReference type="Gene3D" id="3.30.350.10">
    <property type="entry name" value="Subtilisin inhibitor-like"/>
    <property type="match status" value="1"/>
</dbReference>
<evidence type="ECO:0000256" key="4">
    <source>
        <dbReference type="ARBA" id="ARBA00022690"/>
    </source>
</evidence>
<gene>
    <name evidence="8" type="ORF">BIV23_11155</name>
</gene>
<organism evidence="8 9">
    <name type="scientific">Streptomyces monashensis</name>
    <dbReference type="NCBI Taxonomy" id="1678012"/>
    <lineage>
        <taxon>Bacteria</taxon>
        <taxon>Bacillati</taxon>
        <taxon>Actinomycetota</taxon>
        <taxon>Actinomycetes</taxon>
        <taxon>Kitasatosporales</taxon>
        <taxon>Streptomycetaceae</taxon>
        <taxon>Streptomyces</taxon>
    </lineage>
</organism>